<sequence length="710" mass="83098">MWYQNFIMGLFHKIGVRNLENPNIPGFICKREEIDSGVLSSSSAAINTIYRRVFGNKNKTKYPGATILGFHNPYIIQQMLSNVNFRLFMICLYNIKILITCISDNKNYEGIFQEGEMVKQFQDITASSNDMKDCFLKPHCTLDDWNNKMIIQHMFKLYLKKHVPEDEELWYYVLHRWAMFEAIGCRNITSFERNVSDISPKIVHTAREYHRKNGSGCKVLDKPIIVCKQMVEVKEREFKLFFANKTNVNMSSYHIDKKTQLPILYLKDQKSALWEKFSAIYPDGIKRTLFMTHLQNGYHDDLGGLCLIYNDYAYQLFEDLIKLVSNKIMDKKMKNELTTQLEMLHHHLKKDYENELFVHNNGTTKHVDCINHCLLYAFGKCAEQYYSRCAACDQLFEIFATLSHALGHSHQTLFSEYQEKLTCYLAHQTRKRYLNAQFNVALDDLDNHEAVIVVDYKMCILPATARETKSEFFGKRDWTLHTTLIFQKKDNEKMEVQAYDHCWYEVEVRGWIFLEFGEAKTTVDSYHEMITHAIKRYVRIGCELTSGQDIENAIKELSGTSVAQIESDWNKNNNMILEKSWYTKSIEHDKTHNSPNPTSDQIGVDIEFLLKPGWTLKENQKMGNKGGEKHISKKVIQYLQAYFHAVHEKELDAEDISEVKTIKEWIGRYSASSKKEMSEKALEQSVIEESSFVHKRKDTENTIQNRAKKR</sequence>
<dbReference type="EMBL" id="BLAL01000034">
    <property type="protein sequence ID" value="GES77945.1"/>
    <property type="molecule type" value="Genomic_DNA"/>
</dbReference>
<name>A0A8H3QEL4_9GLOM</name>
<feature type="compositionally biased region" description="Polar residues" evidence="1">
    <location>
        <begin position="701"/>
        <end position="710"/>
    </location>
</feature>
<accession>A0A8H3QEL4</accession>
<reference evidence="2" key="1">
    <citation type="submission" date="2019-10" db="EMBL/GenBank/DDBJ databases">
        <title>Conservation and host-specific expression of non-tandemly repeated heterogenous ribosome RNA gene in arbuscular mycorrhizal fungi.</title>
        <authorList>
            <person name="Maeda T."/>
            <person name="Kobayashi Y."/>
            <person name="Nakagawa T."/>
            <person name="Ezawa T."/>
            <person name="Yamaguchi K."/>
            <person name="Bino T."/>
            <person name="Nishimoto Y."/>
            <person name="Shigenobu S."/>
            <person name="Kawaguchi M."/>
        </authorList>
    </citation>
    <scope>NUCLEOTIDE SEQUENCE</scope>
    <source>
        <strain evidence="2">HR1</strain>
    </source>
</reference>
<dbReference type="OrthoDB" id="2406275at2759"/>
<protein>
    <submittedName>
        <fullName evidence="2">Uncharacterized protein</fullName>
    </submittedName>
</protein>
<evidence type="ECO:0000313" key="3">
    <source>
        <dbReference type="Proteomes" id="UP000615446"/>
    </source>
</evidence>
<dbReference type="Proteomes" id="UP000615446">
    <property type="component" value="Unassembled WGS sequence"/>
</dbReference>
<evidence type="ECO:0000256" key="1">
    <source>
        <dbReference type="SAM" id="MobiDB-lite"/>
    </source>
</evidence>
<dbReference type="AlphaFoldDB" id="A0A8H3QEL4"/>
<proteinExistence type="predicted"/>
<gene>
    <name evidence="2" type="ORF">RCL2_000527300</name>
</gene>
<evidence type="ECO:0000313" key="2">
    <source>
        <dbReference type="EMBL" id="GES77945.1"/>
    </source>
</evidence>
<feature type="region of interest" description="Disordered" evidence="1">
    <location>
        <begin position="687"/>
        <end position="710"/>
    </location>
</feature>
<comment type="caution">
    <text evidence="2">The sequence shown here is derived from an EMBL/GenBank/DDBJ whole genome shotgun (WGS) entry which is preliminary data.</text>
</comment>
<organism evidence="2 3">
    <name type="scientific">Rhizophagus clarus</name>
    <dbReference type="NCBI Taxonomy" id="94130"/>
    <lineage>
        <taxon>Eukaryota</taxon>
        <taxon>Fungi</taxon>
        <taxon>Fungi incertae sedis</taxon>
        <taxon>Mucoromycota</taxon>
        <taxon>Glomeromycotina</taxon>
        <taxon>Glomeromycetes</taxon>
        <taxon>Glomerales</taxon>
        <taxon>Glomeraceae</taxon>
        <taxon>Rhizophagus</taxon>
    </lineage>
</organism>